<accession>A0A8J3B6V4</accession>
<proteinExistence type="predicted"/>
<evidence type="ECO:0000313" key="1">
    <source>
        <dbReference type="EMBL" id="GGJ93801.1"/>
    </source>
</evidence>
<reference evidence="1" key="2">
    <citation type="submission" date="2020-09" db="EMBL/GenBank/DDBJ databases">
        <authorList>
            <person name="Sun Q."/>
            <person name="Ohkuma M."/>
        </authorList>
    </citation>
    <scope>NUCLEOTIDE SEQUENCE</scope>
    <source>
        <strain evidence="1">JCM 3090</strain>
    </source>
</reference>
<dbReference type="Gene3D" id="3.40.50.300">
    <property type="entry name" value="P-loop containing nucleotide triphosphate hydrolases"/>
    <property type="match status" value="1"/>
</dbReference>
<evidence type="ECO:0008006" key="3">
    <source>
        <dbReference type="Google" id="ProtNLM"/>
    </source>
</evidence>
<sequence>MSVGLILYGPPGAGKSTVTDVLHVIDPIFALFKRLKAGPGRTDGYRIITLAEMDRLRSAGLLVWENHRYGATYAIDREGLISALAVGIPVVHLGQTAGIDAVRHAMPGTTWSVVYLWCSREESASRITNRGGTDLSDRLSAWDQTVPLKNADLTLDTTETSPRQAAQLIQELVWTA</sequence>
<reference evidence="1" key="1">
    <citation type="journal article" date="2014" name="Int. J. Syst. Evol. Microbiol.">
        <title>Complete genome sequence of Corynebacterium casei LMG S-19264T (=DSM 44701T), isolated from a smear-ripened cheese.</title>
        <authorList>
            <consortium name="US DOE Joint Genome Institute (JGI-PGF)"/>
            <person name="Walter F."/>
            <person name="Albersmeier A."/>
            <person name="Kalinowski J."/>
            <person name="Ruckert C."/>
        </authorList>
    </citation>
    <scope>NUCLEOTIDE SEQUENCE</scope>
    <source>
        <strain evidence="1">JCM 3090</strain>
    </source>
</reference>
<organism evidence="1 2">
    <name type="scientific">Pilimelia anulata</name>
    <dbReference type="NCBI Taxonomy" id="53371"/>
    <lineage>
        <taxon>Bacteria</taxon>
        <taxon>Bacillati</taxon>
        <taxon>Actinomycetota</taxon>
        <taxon>Actinomycetes</taxon>
        <taxon>Micromonosporales</taxon>
        <taxon>Micromonosporaceae</taxon>
        <taxon>Pilimelia</taxon>
    </lineage>
</organism>
<dbReference type="RefSeq" id="WP_189170208.1">
    <property type="nucleotide sequence ID" value="NZ_BMQB01000004.1"/>
</dbReference>
<keyword evidence="2" id="KW-1185">Reference proteome</keyword>
<gene>
    <name evidence="1" type="ORF">GCM10010123_24560</name>
</gene>
<dbReference type="SUPFAM" id="SSF52540">
    <property type="entry name" value="P-loop containing nucleoside triphosphate hydrolases"/>
    <property type="match status" value="1"/>
</dbReference>
<dbReference type="InterPro" id="IPR027417">
    <property type="entry name" value="P-loop_NTPase"/>
</dbReference>
<dbReference type="EMBL" id="BMQB01000004">
    <property type="protein sequence ID" value="GGJ93801.1"/>
    <property type="molecule type" value="Genomic_DNA"/>
</dbReference>
<dbReference type="Proteomes" id="UP000649739">
    <property type="component" value="Unassembled WGS sequence"/>
</dbReference>
<evidence type="ECO:0000313" key="2">
    <source>
        <dbReference type="Proteomes" id="UP000649739"/>
    </source>
</evidence>
<comment type="caution">
    <text evidence="1">The sequence shown here is derived from an EMBL/GenBank/DDBJ whole genome shotgun (WGS) entry which is preliminary data.</text>
</comment>
<dbReference type="AlphaFoldDB" id="A0A8J3B6V4"/>
<name>A0A8J3B6V4_9ACTN</name>
<protein>
    <recommendedName>
        <fullName evidence="3">Guanylate kinase</fullName>
    </recommendedName>
</protein>